<dbReference type="OrthoDB" id="1751786at2759"/>
<organism evidence="1 2">
    <name type="scientific">Gossypium stocksii</name>
    <dbReference type="NCBI Taxonomy" id="47602"/>
    <lineage>
        <taxon>Eukaryota</taxon>
        <taxon>Viridiplantae</taxon>
        <taxon>Streptophyta</taxon>
        <taxon>Embryophyta</taxon>
        <taxon>Tracheophyta</taxon>
        <taxon>Spermatophyta</taxon>
        <taxon>Magnoliopsida</taxon>
        <taxon>eudicotyledons</taxon>
        <taxon>Gunneridae</taxon>
        <taxon>Pentapetalae</taxon>
        <taxon>rosids</taxon>
        <taxon>malvids</taxon>
        <taxon>Malvales</taxon>
        <taxon>Malvaceae</taxon>
        <taxon>Malvoideae</taxon>
        <taxon>Gossypium</taxon>
    </lineage>
</organism>
<gene>
    <name evidence="1" type="ORF">J1N35_014531</name>
</gene>
<protein>
    <submittedName>
        <fullName evidence="1">Uncharacterized protein</fullName>
    </submittedName>
</protein>
<sequence>MENDLEDAIMIGEEGKKRAREVEESVVLRVDISMAGRNRKLLEPNQILLVVAKRIEVDMEGTRRVLCIAWRNEIDVTLQSYSKNHIDVMIEDNVVGGSWRFTEVERDDGKMDELIDTNIQLNFKIEKYECYWEQRARVNWLKFGDKNTAYFHSQAMQRRRRNNIHKLKDGGGRETEIIQEMERIASSYFQELFSSEPGGNYDHLLSRIGSCICEEDNQKLIALYRIEEIKEAVFAMGPT</sequence>
<dbReference type="Proteomes" id="UP000828251">
    <property type="component" value="Unassembled WGS sequence"/>
</dbReference>
<dbReference type="EMBL" id="JAIQCV010000005">
    <property type="protein sequence ID" value="KAH1097610.1"/>
    <property type="molecule type" value="Genomic_DNA"/>
</dbReference>
<evidence type="ECO:0000313" key="2">
    <source>
        <dbReference type="Proteomes" id="UP000828251"/>
    </source>
</evidence>
<reference evidence="1 2" key="1">
    <citation type="journal article" date="2021" name="Plant Biotechnol. J.">
        <title>Multi-omics assisted identification of the key and species-specific regulatory components of drought-tolerant mechanisms in Gossypium stocksii.</title>
        <authorList>
            <person name="Yu D."/>
            <person name="Ke L."/>
            <person name="Zhang D."/>
            <person name="Wu Y."/>
            <person name="Sun Y."/>
            <person name="Mei J."/>
            <person name="Sun J."/>
            <person name="Sun Y."/>
        </authorList>
    </citation>
    <scope>NUCLEOTIDE SEQUENCE [LARGE SCALE GENOMIC DNA]</scope>
    <source>
        <strain evidence="2">cv. E1</strain>
        <tissue evidence="1">Leaf</tissue>
    </source>
</reference>
<comment type="caution">
    <text evidence="1">The sequence shown here is derived from an EMBL/GenBank/DDBJ whole genome shotgun (WGS) entry which is preliminary data.</text>
</comment>
<keyword evidence="2" id="KW-1185">Reference proteome</keyword>
<accession>A0A9D4A908</accession>
<name>A0A9D4A908_9ROSI</name>
<dbReference type="AlphaFoldDB" id="A0A9D4A908"/>
<evidence type="ECO:0000313" key="1">
    <source>
        <dbReference type="EMBL" id="KAH1097610.1"/>
    </source>
</evidence>
<proteinExistence type="predicted"/>